<dbReference type="GO" id="GO:0046983">
    <property type="term" value="F:protein dimerization activity"/>
    <property type="evidence" value="ECO:0007669"/>
    <property type="project" value="InterPro"/>
</dbReference>
<dbReference type="AlphaFoldDB" id="A0A2G9HNP0"/>
<evidence type="ECO:0000313" key="8">
    <source>
        <dbReference type="EMBL" id="PIN19147.1"/>
    </source>
</evidence>
<keyword evidence="2" id="KW-0805">Transcription regulation</keyword>
<dbReference type="OrthoDB" id="1890947at2759"/>
<dbReference type="EMBL" id="NKXS01001325">
    <property type="protein sequence ID" value="PIN19147.1"/>
    <property type="molecule type" value="Genomic_DNA"/>
</dbReference>
<dbReference type="GO" id="GO:0005634">
    <property type="term" value="C:nucleus"/>
    <property type="evidence" value="ECO:0007669"/>
    <property type="project" value="UniProtKB-SubCell"/>
</dbReference>
<name>A0A2G9HNP0_9LAMI</name>
<protein>
    <recommendedName>
        <fullName evidence="7">Plant bHLH transcription factor ACT-like domain-containing protein</fullName>
    </recommendedName>
</protein>
<comment type="subcellular location">
    <subcellularLocation>
        <location evidence="1">Nucleus</location>
    </subcellularLocation>
</comment>
<dbReference type="InterPro" id="IPR036638">
    <property type="entry name" value="HLH_DNA-bd_sf"/>
</dbReference>
<dbReference type="Proteomes" id="UP000231279">
    <property type="component" value="Unassembled WGS sequence"/>
</dbReference>
<evidence type="ECO:0000256" key="1">
    <source>
        <dbReference type="ARBA" id="ARBA00004123"/>
    </source>
</evidence>
<dbReference type="Gene3D" id="4.10.280.10">
    <property type="entry name" value="Helix-loop-helix DNA-binding domain"/>
    <property type="match status" value="1"/>
</dbReference>
<evidence type="ECO:0000259" key="7">
    <source>
        <dbReference type="Pfam" id="PF22754"/>
    </source>
</evidence>
<accession>A0A2G9HNP0</accession>
<evidence type="ECO:0000256" key="2">
    <source>
        <dbReference type="ARBA" id="ARBA00023015"/>
    </source>
</evidence>
<feature type="compositionally biased region" description="Basic and acidic residues" evidence="6">
    <location>
        <begin position="1"/>
        <end position="22"/>
    </location>
</feature>
<keyword evidence="3" id="KW-0804">Transcription</keyword>
<evidence type="ECO:0000256" key="4">
    <source>
        <dbReference type="ARBA" id="ARBA00023242"/>
    </source>
</evidence>
<sequence length="273" mass="31083">MEDQMINEKSDPIMEENNKSDDSDPYNFDENAHRLAVCDDTKSYSTSKVFNDLDTVYKLFNPRQCQLDNTRLDRAAILEDAINYVKELQKQVKDLQLHLEEHSDDDNSMTVARKGIENSMPLATINQNGTKSGPKRQHECLFSGFHKESSVSGGISTSKHNHQVENMNQKTQQMEPQVEVYQMGGNEIFVKVFCEHKVGGFVRLMEALSSLGLQVINVNVTRHTCLVSNIFRLEKTDCGIVQADHLKEFLLQLARNPYNEGITYIMATGEDHH</sequence>
<dbReference type="SUPFAM" id="SSF47459">
    <property type="entry name" value="HLH, helix-loop-helix DNA-binding domain"/>
    <property type="match status" value="1"/>
</dbReference>
<proteinExistence type="predicted"/>
<evidence type="ECO:0000256" key="3">
    <source>
        <dbReference type="ARBA" id="ARBA00023163"/>
    </source>
</evidence>
<reference evidence="9" key="1">
    <citation type="journal article" date="2018" name="Gigascience">
        <title>Genome assembly of the Pink Ipe (Handroanthus impetiginosus, Bignoniaceae), a highly valued, ecologically keystone Neotropical timber forest tree.</title>
        <authorList>
            <person name="Silva-Junior O.B."/>
            <person name="Grattapaglia D."/>
            <person name="Novaes E."/>
            <person name="Collevatti R.G."/>
        </authorList>
    </citation>
    <scope>NUCLEOTIDE SEQUENCE [LARGE SCALE GENOMIC DNA]</scope>
    <source>
        <strain evidence="9">cv. UFG-1</strain>
    </source>
</reference>
<dbReference type="PANTHER" id="PTHR31945:SF11">
    <property type="entry name" value="TRANSCRIPTION FACTOR ABORTED MICROSPORES"/>
    <property type="match status" value="1"/>
</dbReference>
<keyword evidence="9" id="KW-1185">Reference proteome</keyword>
<feature type="region of interest" description="Disordered" evidence="6">
    <location>
        <begin position="1"/>
        <end position="28"/>
    </location>
</feature>
<organism evidence="8 9">
    <name type="scientific">Handroanthus impetiginosus</name>
    <dbReference type="NCBI Taxonomy" id="429701"/>
    <lineage>
        <taxon>Eukaryota</taxon>
        <taxon>Viridiplantae</taxon>
        <taxon>Streptophyta</taxon>
        <taxon>Embryophyta</taxon>
        <taxon>Tracheophyta</taxon>
        <taxon>Spermatophyta</taxon>
        <taxon>Magnoliopsida</taxon>
        <taxon>eudicotyledons</taxon>
        <taxon>Gunneridae</taxon>
        <taxon>Pentapetalae</taxon>
        <taxon>asterids</taxon>
        <taxon>lamiids</taxon>
        <taxon>Lamiales</taxon>
        <taxon>Bignoniaceae</taxon>
        <taxon>Crescentiina</taxon>
        <taxon>Tabebuia alliance</taxon>
        <taxon>Handroanthus</taxon>
    </lineage>
</organism>
<dbReference type="InterPro" id="IPR054502">
    <property type="entry name" value="bHLH-TF_ACT-like_plant"/>
</dbReference>
<dbReference type="GO" id="GO:0043565">
    <property type="term" value="F:sequence-specific DNA binding"/>
    <property type="evidence" value="ECO:0007669"/>
    <property type="project" value="TreeGrafter"/>
</dbReference>
<dbReference type="STRING" id="429701.A0A2G9HNP0"/>
<feature type="coiled-coil region" evidence="5">
    <location>
        <begin position="78"/>
        <end position="105"/>
    </location>
</feature>
<evidence type="ECO:0000313" key="9">
    <source>
        <dbReference type="Proteomes" id="UP000231279"/>
    </source>
</evidence>
<dbReference type="Pfam" id="PF22754">
    <property type="entry name" value="bHLH-TF_ACT-like_plant"/>
    <property type="match status" value="1"/>
</dbReference>
<dbReference type="InterPro" id="IPR051358">
    <property type="entry name" value="TF_AMS/ICE1/BHLH6-like"/>
</dbReference>
<gene>
    <name evidence="8" type="ORF">CDL12_08146</name>
</gene>
<feature type="domain" description="Plant bHLH transcription factor ACT-like" evidence="7">
    <location>
        <begin position="177"/>
        <end position="252"/>
    </location>
</feature>
<comment type="caution">
    <text evidence="8">The sequence shown here is derived from an EMBL/GenBank/DDBJ whole genome shotgun (WGS) entry which is preliminary data.</text>
</comment>
<evidence type="ECO:0000256" key="5">
    <source>
        <dbReference type="SAM" id="Coils"/>
    </source>
</evidence>
<dbReference type="GO" id="GO:0003700">
    <property type="term" value="F:DNA-binding transcription factor activity"/>
    <property type="evidence" value="ECO:0007669"/>
    <property type="project" value="TreeGrafter"/>
</dbReference>
<dbReference type="PANTHER" id="PTHR31945">
    <property type="entry name" value="TRANSCRIPTION FACTOR SCREAM2-RELATED"/>
    <property type="match status" value="1"/>
</dbReference>
<keyword evidence="4" id="KW-0539">Nucleus</keyword>
<keyword evidence="5" id="KW-0175">Coiled coil</keyword>
<evidence type="ECO:0000256" key="6">
    <source>
        <dbReference type="SAM" id="MobiDB-lite"/>
    </source>
</evidence>